<evidence type="ECO:0000313" key="3">
    <source>
        <dbReference type="Proteomes" id="UP000326924"/>
    </source>
</evidence>
<dbReference type="EMBL" id="VXIS01000215">
    <property type="protein sequence ID" value="KAA8896339.1"/>
    <property type="molecule type" value="Genomic_DNA"/>
</dbReference>
<dbReference type="InterPro" id="IPR040976">
    <property type="entry name" value="Pkinase_fungal"/>
</dbReference>
<accession>A0A5J5EMW5</accession>
<sequence>PRTYWHQVRVVGTLRPNADEDGCDTTFINLAEHTRELIGTQPRRNWVLGFTLFGATMRVFRFDRSGAIASTPIDIH</sequence>
<feature type="non-terminal residue" evidence="2">
    <location>
        <position position="1"/>
    </location>
</feature>
<dbReference type="AlphaFoldDB" id="A0A5J5EMW5"/>
<name>A0A5J5EMW5_9PEZI</name>
<gene>
    <name evidence="2" type="ORF">FN846DRAFT_783741</name>
</gene>
<dbReference type="OrthoDB" id="3556463at2759"/>
<dbReference type="PANTHER" id="PTHR38248">
    <property type="entry name" value="FUNK1 6"/>
    <property type="match status" value="1"/>
</dbReference>
<dbReference type="InParanoid" id="A0A5J5EMW5"/>
<dbReference type="PANTHER" id="PTHR38248:SF2">
    <property type="entry name" value="FUNK1 11"/>
    <property type="match status" value="1"/>
</dbReference>
<feature type="domain" description="Fungal-type protein kinase" evidence="1">
    <location>
        <begin position="3"/>
        <end position="76"/>
    </location>
</feature>
<reference evidence="2 3" key="1">
    <citation type="submission" date="2019-09" db="EMBL/GenBank/DDBJ databases">
        <title>Draft genome of the ectomycorrhizal ascomycete Sphaerosporella brunnea.</title>
        <authorList>
            <consortium name="DOE Joint Genome Institute"/>
            <person name="Benucci G.M."/>
            <person name="Marozzi G."/>
            <person name="Antonielli L."/>
            <person name="Sanchez S."/>
            <person name="Marco P."/>
            <person name="Wang X."/>
            <person name="Falini L.B."/>
            <person name="Barry K."/>
            <person name="Haridas S."/>
            <person name="Lipzen A."/>
            <person name="Labutti K."/>
            <person name="Grigoriev I.V."/>
            <person name="Murat C."/>
            <person name="Martin F."/>
            <person name="Albertini E."/>
            <person name="Donnini D."/>
            <person name="Bonito G."/>
        </authorList>
    </citation>
    <scope>NUCLEOTIDE SEQUENCE [LARGE SCALE GENOMIC DNA]</scope>
    <source>
        <strain evidence="2 3">Sb_GMNB300</strain>
    </source>
</reference>
<proteinExistence type="predicted"/>
<keyword evidence="3" id="KW-1185">Reference proteome</keyword>
<organism evidence="2 3">
    <name type="scientific">Sphaerosporella brunnea</name>
    <dbReference type="NCBI Taxonomy" id="1250544"/>
    <lineage>
        <taxon>Eukaryota</taxon>
        <taxon>Fungi</taxon>
        <taxon>Dikarya</taxon>
        <taxon>Ascomycota</taxon>
        <taxon>Pezizomycotina</taxon>
        <taxon>Pezizomycetes</taxon>
        <taxon>Pezizales</taxon>
        <taxon>Pyronemataceae</taxon>
        <taxon>Sphaerosporella</taxon>
    </lineage>
</organism>
<evidence type="ECO:0000313" key="2">
    <source>
        <dbReference type="EMBL" id="KAA8896339.1"/>
    </source>
</evidence>
<dbReference type="Pfam" id="PF17667">
    <property type="entry name" value="Pkinase_fungal"/>
    <property type="match status" value="1"/>
</dbReference>
<protein>
    <recommendedName>
        <fullName evidence="1">Fungal-type protein kinase domain-containing protein</fullName>
    </recommendedName>
</protein>
<comment type="caution">
    <text evidence="2">The sequence shown here is derived from an EMBL/GenBank/DDBJ whole genome shotgun (WGS) entry which is preliminary data.</text>
</comment>
<evidence type="ECO:0000259" key="1">
    <source>
        <dbReference type="Pfam" id="PF17667"/>
    </source>
</evidence>
<dbReference type="Proteomes" id="UP000326924">
    <property type="component" value="Unassembled WGS sequence"/>
</dbReference>